<proteinExistence type="predicted"/>
<evidence type="ECO:0000259" key="1">
    <source>
        <dbReference type="Pfam" id="PF03374"/>
    </source>
</evidence>
<dbReference type="InterPro" id="IPR014054">
    <property type="entry name" value="Phage_regulatory_Rha"/>
</dbReference>
<dbReference type="RefSeq" id="WP_107866944.1">
    <property type="nucleotide sequence ID" value="NZ_QAON01000024.1"/>
</dbReference>
<dbReference type="OrthoDB" id="9812611at2"/>
<dbReference type="InterPro" id="IPR005039">
    <property type="entry name" value="Ant_C"/>
</dbReference>
<dbReference type="Proteomes" id="UP000244223">
    <property type="component" value="Unassembled WGS sequence"/>
</dbReference>
<name>A0A2T5ITC5_9GAMM</name>
<gene>
    <name evidence="2" type="ORF">C8N29_12428</name>
</gene>
<dbReference type="EMBL" id="QAON01000024">
    <property type="protein sequence ID" value="PTQ87106.1"/>
    <property type="molecule type" value="Genomic_DNA"/>
</dbReference>
<protein>
    <submittedName>
        <fullName evidence="2">Regulatory protein Rha</fullName>
    </submittedName>
</protein>
<accession>A0A2T5ITC5</accession>
<sequence>MMNLAKQQTQIKTMSSKQIADVVGSRHDHVKRSIERLAEKGVIQLPPLEEVKNHLGQTVQEYQVNERDSYVVVAQLCPEYTAKLVDWWMATKNQQPVVALPTTYLDALKALVQTEEEKQLAITQVANLENQVNQLTPKAKALDVIANSFGQKTITNVAKVLGVQPEKFLRPWMLKHHWIYLGRDGQYHAHAARIKDGHLVEKTRPIPRTSGITELKVTVYVTAQGETLLARRLAGEAA</sequence>
<dbReference type="GO" id="GO:0003677">
    <property type="term" value="F:DNA binding"/>
    <property type="evidence" value="ECO:0007669"/>
    <property type="project" value="InterPro"/>
</dbReference>
<dbReference type="Pfam" id="PF09669">
    <property type="entry name" value="Phage_pRha"/>
    <property type="match status" value="1"/>
</dbReference>
<dbReference type="Pfam" id="PF03374">
    <property type="entry name" value="ANT"/>
    <property type="match status" value="1"/>
</dbReference>
<reference evidence="2 3" key="1">
    <citation type="submission" date="2018-04" db="EMBL/GenBank/DDBJ databases">
        <title>Genomic Encyclopedia of Archaeal and Bacterial Type Strains, Phase II (KMG-II): from individual species to whole genera.</title>
        <authorList>
            <person name="Goeker M."/>
        </authorList>
    </citation>
    <scope>NUCLEOTIDE SEQUENCE [LARGE SCALE GENOMIC DNA]</scope>
    <source>
        <strain evidence="2 3">DSM 5822</strain>
    </source>
</reference>
<evidence type="ECO:0000313" key="2">
    <source>
        <dbReference type="EMBL" id="PTQ87106.1"/>
    </source>
</evidence>
<comment type="caution">
    <text evidence="2">The sequence shown here is derived from an EMBL/GenBank/DDBJ whole genome shotgun (WGS) entry which is preliminary data.</text>
</comment>
<organism evidence="2 3">
    <name type="scientific">Agitococcus lubricus</name>
    <dbReference type="NCBI Taxonomy" id="1077255"/>
    <lineage>
        <taxon>Bacteria</taxon>
        <taxon>Pseudomonadati</taxon>
        <taxon>Pseudomonadota</taxon>
        <taxon>Gammaproteobacteria</taxon>
        <taxon>Moraxellales</taxon>
        <taxon>Moraxellaceae</taxon>
        <taxon>Agitococcus</taxon>
    </lineage>
</organism>
<evidence type="ECO:0000313" key="3">
    <source>
        <dbReference type="Proteomes" id="UP000244223"/>
    </source>
</evidence>
<feature type="domain" description="Antirepressor protein C-terminal" evidence="1">
    <location>
        <begin position="129"/>
        <end position="234"/>
    </location>
</feature>
<keyword evidence="3" id="KW-1185">Reference proteome</keyword>
<dbReference type="AlphaFoldDB" id="A0A2T5ITC5"/>